<proteinExistence type="predicted"/>
<dbReference type="InterPro" id="IPR025510">
    <property type="entry name" value="DUF4397"/>
</dbReference>
<reference evidence="2 3" key="1">
    <citation type="submission" date="2014-04" db="EMBL/GenBank/DDBJ databases">
        <authorList>
            <person name="Hornung B.V."/>
        </authorList>
    </citation>
    <scope>NUCLEOTIDE SEQUENCE [LARGE SCALE GENOMIC DNA]</scope>
    <source>
        <strain evidence="2 3">CRIB</strain>
    </source>
</reference>
<organism evidence="2 3">
    <name type="scientific">Romboutsia ilealis</name>
    <dbReference type="NCBI Taxonomy" id="1115758"/>
    <lineage>
        <taxon>Bacteria</taxon>
        <taxon>Bacillati</taxon>
        <taxon>Bacillota</taxon>
        <taxon>Clostridia</taxon>
        <taxon>Peptostreptococcales</taxon>
        <taxon>Peptostreptococcaceae</taxon>
        <taxon>Romboutsia</taxon>
    </lineage>
</organism>
<dbReference type="Pfam" id="PF14344">
    <property type="entry name" value="DUF4397"/>
    <property type="match status" value="2"/>
</dbReference>
<protein>
    <recommendedName>
        <fullName evidence="1">DUF4397 domain-containing protein</fullName>
    </recommendedName>
</protein>
<dbReference type="RefSeq" id="WP_180703488.1">
    <property type="nucleotide sequence ID" value="NZ_LN555523.1"/>
</dbReference>
<dbReference type="KEGG" id="ril:CRIB_1053"/>
<dbReference type="GeneID" id="82205232"/>
<dbReference type="AlphaFoldDB" id="A0A1V1I300"/>
<name>A0A1V1I300_9FIRM</name>
<accession>A0A1V1I300</accession>
<evidence type="ECO:0000259" key="1">
    <source>
        <dbReference type="Pfam" id="PF14344"/>
    </source>
</evidence>
<sequence length="204" mass="22531">MDCFEIKNNSSLVRIFHAAPQAQNIDVYVNDQMVFNDLAFGDFTKYVYLDEGEYNVSVYVAGQKDRPIINQMVDVSSQQIFTVAATGNLDNLGLLVIPDKVSKSPSQSYSSLRVIHLSPNAPGVNILVDGDILFEDISFEEGTDYVDLNPGTYNVNVVLNTDKSVVLPLKVTLNPDKIYTIYIIGNPPTLQAVQVVDGNTYACR</sequence>
<feature type="domain" description="DUF4397" evidence="1">
    <location>
        <begin position="111"/>
        <end position="198"/>
    </location>
</feature>
<evidence type="ECO:0000313" key="2">
    <source>
        <dbReference type="EMBL" id="CED93804.1"/>
    </source>
</evidence>
<feature type="domain" description="DUF4397" evidence="1">
    <location>
        <begin position="11"/>
        <end position="107"/>
    </location>
</feature>
<evidence type="ECO:0000313" key="3">
    <source>
        <dbReference type="Proteomes" id="UP000245622"/>
    </source>
</evidence>
<dbReference type="EMBL" id="LN555523">
    <property type="protein sequence ID" value="CED93804.1"/>
    <property type="molecule type" value="Genomic_DNA"/>
</dbReference>
<keyword evidence="3" id="KW-1185">Reference proteome</keyword>
<gene>
    <name evidence="2" type="ORF">CRIB_1053</name>
</gene>
<dbReference type="Proteomes" id="UP000245622">
    <property type="component" value="Chromosome 1"/>
</dbReference>